<proteinExistence type="predicted"/>
<name>A0A7S0HTY0_9EUKA</name>
<gene>
    <name evidence="1" type="ORF">PANT1444_LOCUS13898</name>
</gene>
<reference evidence="1" key="1">
    <citation type="submission" date="2021-01" db="EMBL/GenBank/DDBJ databases">
        <authorList>
            <person name="Corre E."/>
            <person name="Pelletier E."/>
            <person name="Niang G."/>
            <person name="Scheremetjew M."/>
            <person name="Finn R."/>
            <person name="Kale V."/>
            <person name="Holt S."/>
            <person name="Cochrane G."/>
            <person name="Meng A."/>
            <person name="Brown T."/>
            <person name="Cohen L."/>
        </authorList>
    </citation>
    <scope>NUCLEOTIDE SEQUENCE</scope>
    <source>
        <strain evidence="1">CCMP1374</strain>
    </source>
</reference>
<dbReference type="EMBL" id="HBEP01024510">
    <property type="protein sequence ID" value="CAD8496365.1"/>
    <property type="molecule type" value="Transcribed_RNA"/>
</dbReference>
<protein>
    <submittedName>
        <fullName evidence="1">Uncharacterized protein</fullName>
    </submittedName>
</protein>
<organism evidence="1">
    <name type="scientific">Phaeocystis antarctica</name>
    <dbReference type="NCBI Taxonomy" id="33657"/>
    <lineage>
        <taxon>Eukaryota</taxon>
        <taxon>Haptista</taxon>
        <taxon>Haptophyta</taxon>
        <taxon>Prymnesiophyceae</taxon>
        <taxon>Phaeocystales</taxon>
        <taxon>Phaeocystaceae</taxon>
        <taxon>Phaeocystis</taxon>
    </lineage>
</organism>
<evidence type="ECO:0000313" key="1">
    <source>
        <dbReference type="EMBL" id="CAD8496365.1"/>
    </source>
</evidence>
<sequence>MKFALVALLGGSSHHEWPRARSTMMASEERLASAPPSWASLSRRSVCAAVWLVGAEPSLAGPSLQTIMPGGKPARVYDVMTSIAGPGGPGLTPAEGQLGRLAASLAQLDLLVSDLEKTLQDPSYKTTDEDSIVVLRLSAIYFKSTPELMRLTAEFMDQLGSEDLATAATIADEFEMTVKALEQGCRARDLPSQLAATKMASAQLTRYLAVASHNYKVPTVQQPYSAFRPPS</sequence>
<dbReference type="AlphaFoldDB" id="A0A7S0HTY0"/>
<accession>A0A7S0HTY0</accession>